<gene>
    <name evidence="4" type="primary">rplU</name>
    <name evidence="6" type="ORF">SAMN02745225_01546</name>
</gene>
<organism evidence="6 7">
    <name type="scientific">Ferrithrix thermotolerans DSM 19514</name>
    <dbReference type="NCBI Taxonomy" id="1121881"/>
    <lineage>
        <taxon>Bacteria</taxon>
        <taxon>Bacillati</taxon>
        <taxon>Actinomycetota</taxon>
        <taxon>Acidimicrobiia</taxon>
        <taxon>Acidimicrobiales</taxon>
        <taxon>Acidimicrobiaceae</taxon>
        <taxon>Ferrithrix</taxon>
    </lineage>
</organism>
<keyword evidence="3 4" id="KW-0687">Ribonucleoprotein</keyword>
<comment type="function">
    <text evidence="4 5">This protein binds to 23S rRNA in the presence of protein L20.</text>
</comment>
<evidence type="ECO:0000256" key="3">
    <source>
        <dbReference type="ARBA" id="ARBA00023274"/>
    </source>
</evidence>
<keyword evidence="4 5" id="KW-0694">RNA-binding</keyword>
<sequence>MAMYAVIKTGGKQEKVEEGSILNVELLGANEGDTVTFTPILLVDGAKVVHDQESLLKAKVTAVVVGESKGPKIVGFHYSPKARARKRWGHRQHYNVLRVVEVAGS</sequence>
<dbReference type="GO" id="GO:0003735">
    <property type="term" value="F:structural constituent of ribosome"/>
    <property type="evidence" value="ECO:0007669"/>
    <property type="project" value="InterPro"/>
</dbReference>
<comment type="subunit">
    <text evidence="4">Part of the 50S ribosomal subunit. Contacts protein L20.</text>
</comment>
<dbReference type="GO" id="GO:0005737">
    <property type="term" value="C:cytoplasm"/>
    <property type="evidence" value="ECO:0007669"/>
    <property type="project" value="UniProtKB-ARBA"/>
</dbReference>
<dbReference type="HAMAP" id="MF_01363">
    <property type="entry name" value="Ribosomal_bL21"/>
    <property type="match status" value="1"/>
</dbReference>
<keyword evidence="4 5" id="KW-0699">rRNA-binding</keyword>
<reference evidence="7" key="1">
    <citation type="submission" date="2016-11" db="EMBL/GenBank/DDBJ databases">
        <authorList>
            <person name="Varghese N."/>
            <person name="Submissions S."/>
        </authorList>
    </citation>
    <scope>NUCLEOTIDE SEQUENCE [LARGE SCALE GENOMIC DNA]</scope>
    <source>
        <strain evidence="7">DSM 19514</strain>
    </source>
</reference>
<dbReference type="PANTHER" id="PTHR21349">
    <property type="entry name" value="50S RIBOSOMAL PROTEIN L21"/>
    <property type="match status" value="1"/>
</dbReference>
<keyword evidence="7" id="KW-1185">Reference proteome</keyword>
<keyword evidence="2 4" id="KW-0689">Ribosomal protein</keyword>
<dbReference type="EMBL" id="FQUL01000022">
    <property type="protein sequence ID" value="SHE76329.1"/>
    <property type="molecule type" value="Genomic_DNA"/>
</dbReference>
<dbReference type="PANTHER" id="PTHR21349:SF0">
    <property type="entry name" value="LARGE RIBOSOMAL SUBUNIT PROTEIN BL21M"/>
    <property type="match status" value="1"/>
</dbReference>
<evidence type="ECO:0000313" key="6">
    <source>
        <dbReference type="EMBL" id="SHE76329.1"/>
    </source>
</evidence>
<evidence type="ECO:0000313" key="7">
    <source>
        <dbReference type="Proteomes" id="UP000184295"/>
    </source>
</evidence>
<accession>A0A1M4W542</accession>
<dbReference type="AlphaFoldDB" id="A0A1M4W542"/>
<dbReference type="SUPFAM" id="SSF141091">
    <property type="entry name" value="L21p-like"/>
    <property type="match status" value="1"/>
</dbReference>
<dbReference type="InterPro" id="IPR028909">
    <property type="entry name" value="bL21-like"/>
</dbReference>
<dbReference type="InterPro" id="IPR036164">
    <property type="entry name" value="bL21-like_sf"/>
</dbReference>
<comment type="similarity">
    <text evidence="1 4 5">Belongs to the bacterial ribosomal protein bL21 family.</text>
</comment>
<dbReference type="GO" id="GO:0006412">
    <property type="term" value="P:translation"/>
    <property type="evidence" value="ECO:0007669"/>
    <property type="project" value="UniProtKB-UniRule"/>
</dbReference>
<dbReference type="GO" id="GO:1990904">
    <property type="term" value="C:ribonucleoprotein complex"/>
    <property type="evidence" value="ECO:0007669"/>
    <property type="project" value="UniProtKB-KW"/>
</dbReference>
<dbReference type="InterPro" id="IPR001787">
    <property type="entry name" value="Ribosomal_bL21"/>
</dbReference>
<evidence type="ECO:0000256" key="4">
    <source>
        <dbReference type="HAMAP-Rule" id="MF_01363"/>
    </source>
</evidence>
<protein>
    <recommendedName>
        <fullName evidence="4">Large ribosomal subunit protein bL21</fullName>
    </recommendedName>
</protein>
<proteinExistence type="inferred from homology"/>
<evidence type="ECO:0000256" key="2">
    <source>
        <dbReference type="ARBA" id="ARBA00022980"/>
    </source>
</evidence>
<dbReference type="STRING" id="1121881.SAMN02745225_01546"/>
<evidence type="ECO:0000256" key="1">
    <source>
        <dbReference type="ARBA" id="ARBA00008563"/>
    </source>
</evidence>
<dbReference type="NCBIfam" id="TIGR00061">
    <property type="entry name" value="L21"/>
    <property type="match status" value="1"/>
</dbReference>
<dbReference type="GO" id="GO:0005840">
    <property type="term" value="C:ribosome"/>
    <property type="evidence" value="ECO:0007669"/>
    <property type="project" value="UniProtKB-KW"/>
</dbReference>
<dbReference type="GO" id="GO:0019843">
    <property type="term" value="F:rRNA binding"/>
    <property type="evidence" value="ECO:0007669"/>
    <property type="project" value="UniProtKB-UniRule"/>
</dbReference>
<dbReference type="Proteomes" id="UP000184295">
    <property type="component" value="Unassembled WGS sequence"/>
</dbReference>
<name>A0A1M4W542_9ACTN</name>
<dbReference type="OrthoDB" id="9813334at2"/>
<dbReference type="Pfam" id="PF00829">
    <property type="entry name" value="Ribosomal_L21p"/>
    <property type="match status" value="1"/>
</dbReference>
<evidence type="ECO:0000256" key="5">
    <source>
        <dbReference type="RuleBase" id="RU000562"/>
    </source>
</evidence>